<protein>
    <submittedName>
        <fullName evidence="2">Uncharacterized protein</fullName>
    </submittedName>
</protein>
<keyword evidence="3" id="KW-1185">Reference proteome</keyword>
<accession>D7T3S6</accession>
<feature type="transmembrane region" description="Helical" evidence="1">
    <location>
        <begin position="20"/>
        <end position="39"/>
    </location>
</feature>
<proteinExistence type="predicted"/>
<name>D7T3S6_VITVI</name>
<dbReference type="PaxDb" id="29760-VIT_09s0018g00090.t01"/>
<sequence>MCFMIFGSVIGLKFFTLNYYSIQLVFYFIYTNLANFIGLSGSCSIFKLRPPQVGP</sequence>
<keyword evidence="1" id="KW-0812">Transmembrane</keyword>
<organism evidence="2 3">
    <name type="scientific">Vitis vinifera</name>
    <name type="common">Grape</name>
    <dbReference type="NCBI Taxonomy" id="29760"/>
    <lineage>
        <taxon>Eukaryota</taxon>
        <taxon>Viridiplantae</taxon>
        <taxon>Streptophyta</taxon>
        <taxon>Embryophyta</taxon>
        <taxon>Tracheophyta</taxon>
        <taxon>Spermatophyta</taxon>
        <taxon>Magnoliopsida</taxon>
        <taxon>eudicotyledons</taxon>
        <taxon>Gunneridae</taxon>
        <taxon>Pentapetalae</taxon>
        <taxon>rosids</taxon>
        <taxon>Vitales</taxon>
        <taxon>Vitaceae</taxon>
        <taxon>Viteae</taxon>
        <taxon>Vitis</taxon>
    </lineage>
</organism>
<dbReference type="AlphaFoldDB" id="D7T3S6"/>
<dbReference type="EMBL" id="FN595513">
    <property type="protein sequence ID" value="CBI25158.3"/>
    <property type="molecule type" value="Genomic_DNA"/>
</dbReference>
<dbReference type="OrthoDB" id="8061355at2759"/>
<evidence type="ECO:0000256" key="1">
    <source>
        <dbReference type="SAM" id="Phobius"/>
    </source>
</evidence>
<evidence type="ECO:0000313" key="2">
    <source>
        <dbReference type="EMBL" id="CBI25158.3"/>
    </source>
</evidence>
<evidence type="ECO:0000313" key="3">
    <source>
        <dbReference type="Proteomes" id="UP000009183"/>
    </source>
</evidence>
<dbReference type="InParanoid" id="D7T3S6"/>
<reference evidence="3" key="1">
    <citation type="journal article" date="2007" name="Nature">
        <title>The grapevine genome sequence suggests ancestral hexaploidization in major angiosperm phyla.</title>
        <authorList>
            <consortium name="The French-Italian Public Consortium for Grapevine Genome Characterization."/>
            <person name="Jaillon O."/>
            <person name="Aury J.-M."/>
            <person name="Noel B."/>
            <person name="Policriti A."/>
            <person name="Clepet C."/>
            <person name="Casagrande A."/>
            <person name="Choisne N."/>
            <person name="Aubourg S."/>
            <person name="Vitulo N."/>
            <person name="Jubin C."/>
            <person name="Vezzi A."/>
            <person name="Legeai F."/>
            <person name="Hugueney P."/>
            <person name="Dasilva C."/>
            <person name="Horner D."/>
            <person name="Mica E."/>
            <person name="Jublot D."/>
            <person name="Poulain J."/>
            <person name="Bruyere C."/>
            <person name="Billault A."/>
            <person name="Segurens B."/>
            <person name="Gouyvenoux M."/>
            <person name="Ugarte E."/>
            <person name="Cattonaro F."/>
            <person name="Anthouard V."/>
            <person name="Vico V."/>
            <person name="Del Fabbro C."/>
            <person name="Alaux M."/>
            <person name="Di Gaspero G."/>
            <person name="Dumas V."/>
            <person name="Felice N."/>
            <person name="Paillard S."/>
            <person name="Juman I."/>
            <person name="Moroldo M."/>
            <person name="Scalabrin S."/>
            <person name="Canaguier A."/>
            <person name="Le Clainche I."/>
            <person name="Malacrida G."/>
            <person name="Durand E."/>
            <person name="Pesole G."/>
            <person name="Laucou V."/>
            <person name="Chatelet P."/>
            <person name="Merdinoglu D."/>
            <person name="Delledonne M."/>
            <person name="Pezzotti M."/>
            <person name="Lecharny A."/>
            <person name="Scarpelli C."/>
            <person name="Artiguenave F."/>
            <person name="Pe M.E."/>
            <person name="Valle G."/>
            <person name="Morgante M."/>
            <person name="Caboche M."/>
            <person name="Adam-Blondon A.-F."/>
            <person name="Weissenbach J."/>
            <person name="Quetier F."/>
            <person name="Wincker P."/>
        </authorList>
    </citation>
    <scope>NUCLEOTIDE SEQUENCE [LARGE SCALE GENOMIC DNA]</scope>
    <source>
        <strain evidence="3">cv. Pinot noir / PN40024</strain>
    </source>
</reference>
<gene>
    <name evidence="2" type="ordered locus">VIT_09s0018g00090</name>
</gene>
<keyword evidence="1" id="KW-1133">Transmembrane helix</keyword>
<dbReference type="Proteomes" id="UP000009183">
    <property type="component" value="Chromosome 9"/>
</dbReference>
<keyword evidence="1" id="KW-0472">Membrane</keyword>
<dbReference type="HOGENOM" id="CLU_3036325_0_0_1"/>